<dbReference type="InterPro" id="IPR004573">
    <property type="entry name" value="rRNA_ssu_MeTfrase_B"/>
</dbReference>
<dbReference type="FunFam" id="3.40.50.150:FF:000022">
    <property type="entry name" value="Ribosomal RNA small subunit methyltransferase B"/>
    <property type="match status" value="1"/>
</dbReference>
<dbReference type="GO" id="GO:0003723">
    <property type="term" value="F:RNA binding"/>
    <property type="evidence" value="ECO:0007669"/>
    <property type="project" value="UniProtKB-UniRule"/>
</dbReference>
<evidence type="ECO:0000259" key="15">
    <source>
        <dbReference type="PROSITE" id="PS51686"/>
    </source>
</evidence>
<dbReference type="PRINTS" id="PR02008">
    <property type="entry name" value="RCMTFAMILY"/>
</dbReference>
<dbReference type="EMBL" id="DXAZ01000033">
    <property type="protein sequence ID" value="HIZ70553.1"/>
    <property type="molecule type" value="Genomic_DNA"/>
</dbReference>
<comment type="function">
    <text evidence="1">Specifically methylates the cytosine at position 967 (m5C967) of 16S rRNA.</text>
</comment>
<evidence type="ECO:0000256" key="6">
    <source>
        <dbReference type="ARBA" id="ARBA00022552"/>
    </source>
</evidence>
<dbReference type="InterPro" id="IPR018314">
    <property type="entry name" value="RsmB/NOL1/NOP2-like_CS"/>
</dbReference>
<keyword evidence="5" id="KW-0963">Cytoplasm</keyword>
<evidence type="ECO:0000313" key="17">
    <source>
        <dbReference type="Proteomes" id="UP000824106"/>
    </source>
</evidence>
<evidence type="ECO:0000256" key="5">
    <source>
        <dbReference type="ARBA" id="ARBA00022490"/>
    </source>
</evidence>
<organism evidence="16 17">
    <name type="scientific">Candidatus Atopostipes pullistercoris</name>
    <dbReference type="NCBI Taxonomy" id="2838467"/>
    <lineage>
        <taxon>Bacteria</taxon>
        <taxon>Bacillati</taxon>
        <taxon>Bacillota</taxon>
        <taxon>Bacilli</taxon>
        <taxon>Lactobacillales</taxon>
        <taxon>Carnobacteriaceae</taxon>
        <taxon>Atopostipes</taxon>
    </lineage>
</organism>
<dbReference type="InterPro" id="IPR006027">
    <property type="entry name" value="NusB_RsmB_TIM44"/>
</dbReference>
<gene>
    <name evidence="16" type="primary">rsmB</name>
    <name evidence="16" type="ORF">H9808_02155</name>
</gene>
<dbReference type="CDD" id="cd02440">
    <property type="entry name" value="AdoMet_MTases"/>
    <property type="match status" value="1"/>
</dbReference>
<dbReference type="AlphaFoldDB" id="A0A9D2JXT6"/>
<evidence type="ECO:0000256" key="8">
    <source>
        <dbReference type="ARBA" id="ARBA00022679"/>
    </source>
</evidence>
<dbReference type="PANTHER" id="PTHR22807:SF53">
    <property type="entry name" value="RIBOSOMAL RNA SMALL SUBUNIT METHYLTRANSFERASE B-RELATED"/>
    <property type="match status" value="1"/>
</dbReference>
<comment type="similarity">
    <text evidence="3 14">Belongs to the class I-like SAM-binding methyltransferase superfamily. RsmB/NOP family.</text>
</comment>
<dbReference type="Pfam" id="PF01029">
    <property type="entry name" value="NusB"/>
    <property type="match status" value="1"/>
</dbReference>
<proteinExistence type="inferred from homology"/>
<evidence type="ECO:0000256" key="14">
    <source>
        <dbReference type="PROSITE-ProRule" id="PRU01023"/>
    </source>
</evidence>
<evidence type="ECO:0000256" key="1">
    <source>
        <dbReference type="ARBA" id="ARBA00002724"/>
    </source>
</evidence>
<feature type="binding site" evidence="14">
    <location>
        <position position="291"/>
    </location>
    <ligand>
        <name>S-adenosyl-L-methionine</name>
        <dbReference type="ChEBI" id="CHEBI:59789"/>
    </ligand>
</feature>
<dbReference type="Proteomes" id="UP000824106">
    <property type="component" value="Unassembled WGS sequence"/>
</dbReference>
<dbReference type="PROSITE" id="PS51686">
    <property type="entry name" value="SAM_MT_RSMB_NOP"/>
    <property type="match status" value="1"/>
</dbReference>
<feature type="active site" description="Nucleophile" evidence="14">
    <location>
        <position position="391"/>
    </location>
</feature>
<comment type="caution">
    <text evidence="16">The sequence shown here is derived from an EMBL/GenBank/DDBJ whole genome shotgun (WGS) entry which is preliminary data.</text>
</comment>
<dbReference type="Pfam" id="PF22458">
    <property type="entry name" value="RsmF-B_ferredox"/>
    <property type="match status" value="1"/>
</dbReference>
<evidence type="ECO:0000256" key="7">
    <source>
        <dbReference type="ARBA" id="ARBA00022603"/>
    </source>
</evidence>
<evidence type="ECO:0000256" key="9">
    <source>
        <dbReference type="ARBA" id="ARBA00022691"/>
    </source>
</evidence>
<dbReference type="SUPFAM" id="SSF53335">
    <property type="entry name" value="S-adenosyl-L-methionine-dependent methyltransferases"/>
    <property type="match status" value="1"/>
</dbReference>
<feature type="domain" description="SAM-dependent MTase RsmB/NOP-type" evidence="15">
    <location>
        <begin position="175"/>
        <end position="452"/>
    </location>
</feature>
<evidence type="ECO:0000256" key="10">
    <source>
        <dbReference type="ARBA" id="ARBA00022884"/>
    </source>
</evidence>
<dbReference type="Pfam" id="PF01189">
    <property type="entry name" value="Methyltr_RsmB-F"/>
    <property type="match status" value="1"/>
</dbReference>
<dbReference type="InterPro" id="IPR035926">
    <property type="entry name" value="NusB-like_sf"/>
</dbReference>
<feature type="binding site" evidence="14">
    <location>
        <begin position="264"/>
        <end position="270"/>
    </location>
    <ligand>
        <name>S-adenosyl-L-methionine</name>
        <dbReference type="ChEBI" id="CHEBI:59789"/>
    </ligand>
</feature>
<reference evidence="16" key="2">
    <citation type="submission" date="2021-04" db="EMBL/GenBank/DDBJ databases">
        <authorList>
            <person name="Gilroy R."/>
        </authorList>
    </citation>
    <scope>NUCLEOTIDE SEQUENCE</scope>
    <source>
        <strain evidence="16">CHK169-4300</strain>
    </source>
</reference>
<dbReference type="GO" id="GO:0005737">
    <property type="term" value="C:cytoplasm"/>
    <property type="evidence" value="ECO:0007669"/>
    <property type="project" value="UniProtKB-SubCell"/>
</dbReference>
<dbReference type="FunFam" id="1.10.940.10:FF:000006">
    <property type="entry name" value="16S rRNA (Cytosine(967)-C(5))-methyltransferase RsmB"/>
    <property type="match status" value="1"/>
</dbReference>
<dbReference type="InterPro" id="IPR029063">
    <property type="entry name" value="SAM-dependent_MTases_sf"/>
</dbReference>
<dbReference type="PANTHER" id="PTHR22807">
    <property type="entry name" value="NOP2 YEAST -RELATED NOL1/NOP2/FMU SUN DOMAIN-CONTAINING"/>
    <property type="match status" value="1"/>
</dbReference>
<keyword evidence="7 14" id="KW-0489">Methyltransferase</keyword>
<reference evidence="16" key="1">
    <citation type="journal article" date="2021" name="PeerJ">
        <title>Extensive microbial diversity within the chicken gut microbiome revealed by metagenomics and culture.</title>
        <authorList>
            <person name="Gilroy R."/>
            <person name="Ravi A."/>
            <person name="Getino M."/>
            <person name="Pursley I."/>
            <person name="Horton D.L."/>
            <person name="Alikhan N.F."/>
            <person name="Baker D."/>
            <person name="Gharbi K."/>
            <person name="Hall N."/>
            <person name="Watson M."/>
            <person name="Adriaenssens E.M."/>
            <person name="Foster-Nyarko E."/>
            <person name="Jarju S."/>
            <person name="Secka A."/>
            <person name="Antonio M."/>
            <person name="Oren A."/>
            <person name="Chaudhuri R.R."/>
            <person name="La Ragione R."/>
            <person name="Hildebrand F."/>
            <person name="Pallen M.J."/>
        </authorList>
    </citation>
    <scope>NUCLEOTIDE SEQUENCE</scope>
    <source>
        <strain evidence="16">CHK169-4300</strain>
    </source>
</reference>
<keyword evidence="10 14" id="KW-0694">RNA-binding</keyword>
<dbReference type="PROSITE" id="PS01153">
    <property type="entry name" value="NOL1_NOP2_SUN"/>
    <property type="match status" value="1"/>
</dbReference>
<dbReference type="NCBIfam" id="TIGR00563">
    <property type="entry name" value="rsmB"/>
    <property type="match status" value="1"/>
</dbReference>
<evidence type="ECO:0000256" key="2">
    <source>
        <dbReference type="ARBA" id="ARBA00004496"/>
    </source>
</evidence>
<keyword evidence="9 14" id="KW-0949">S-adenosyl-L-methionine</keyword>
<keyword evidence="6" id="KW-0698">rRNA processing</keyword>
<dbReference type="GO" id="GO:0008649">
    <property type="term" value="F:rRNA methyltransferase activity"/>
    <property type="evidence" value="ECO:0007669"/>
    <property type="project" value="InterPro"/>
</dbReference>
<sequence>MTKKKQILQSSRYLAVEVLEKIEQEDAYSNLLLREVINNHELSKEEANLLTELVYGVLQRRMLLDYQLEPFLKKQKKISHWVRQLLRVSLYQMEFLDRIPDHAILNEAANIARVRGHRGIVGFVNGVLRNIQRKGVRQPTQLQPINKRLSIQYSLPQWLIDEFINLHGKKEAEEFAESFSQRPKLSLRVNLNRISREAAINELREEGFEGSKSTVSPYGIIIEKGVPVNSRLFKEGYLAVQDESSMLVAPALKVKPSHYVLDACAAPGGKTMHIATNFLEQEKGGKVVALDVHDHKVHLIKENAKRLGVEEVVEAKRLDARQVLDQFEPETFDRVLVDAPCSGLGLMRRRPEIRYNKTKKDILSLQKLQLEILNEASKTLKSGGELIYSTCTITEEENQEVVRQFLEQNKQFFRKKVELAENELQVSEDGSLTIYPHQFDTDGFFICRLKKQ</sequence>
<feature type="binding site" evidence="14">
    <location>
        <position position="319"/>
    </location>
    <ligand>
        <name>S-adenosyl-L-methionine</name>
        <dbReference type="ChEBI" id="CHEBI:59789"/>
    </ligand>
</feature>
<evidence type="ECO:0000256" key="4">
    <source>
        <dbReference type="ARBA" id="ARBA00012140"/>
    </source>
</evidence>
<accession>A0A9D2JXT6</accession>
<dbReference type="InterPro" id="IPR023267">
    <property type="entry name" value="RCMT"/>
</dbReference>
<protein>
    <recommendedName>
        <fullName evidence="4">16S rRNA (cytosine(967)-C(5))-methyltransferase</fullName>
        <ecNumber evidence="4">2.1.1.176</ecNumber>
    </recommendedName>
    <alternativeName>
        <fullName evidence="11">16S rRNA m5C967 methyltransferase</fullName>
    </alternativeName>
    <alternativeName>
        <fullName evidence="12">rRNA (cytosine-C(5)-)-methyltransferase RsmB</fullName>
    </alternativeName>
</protein>
<feature type="binding site" evidence="14">
    <location>
        <position position="338"/>
    </location>
    <ligand>
        <name>S-adenosyl-L-methionine</name>
        <dbReference type="ChEBI" id="CHEBI:59789"/>
    </ligand>
</feature>
<dbReference type="InterPro" id="IPR001678">
    <property type="entry name" value="MeTrfase_RsmB-F_NOP2_dom"/>
</dbReference>
<dbReference type="FunFam" id="3.30.70.1170:FF:000003">
    <property type="entry name" value="16S rRNA (Cytosine(967)-C(5))-methyltransferase RsmB"/>
    <property type="match status" value="1"/>
</dbReference>
<evidence type="ECO:0000256" key="11">
    <source>
        <dbReference type="ARBA" id="ARBA00030399"/>
    </source>
</evidence>
<keyword evidence="8 14" id="KW-0808">Transferase</keyword>
<evidence type="ECO:0000256" key="12">
    <source>
        <dbReference type="ARBA" id="ARBA00031088"/>
    </source>
</evidence>
<dbReference type="EC" id="2.1.1.176" evidence="4"/>
<dbReference type="Gene3D" id="3.40.50.150">
    <property type="entry name" value="Vaccinia Virus protein VP39"/>
    <property type="match status" value="1"/>
</dbReference>
<evidence type="ECO:0000256" key="13">
    <source>
        <dbReference type="ARBA" id="ARBA00047283"/>
    </source>
</evidence>
<dbReference type="NCBIfam" id="NF011494">
    <property type="entry name" value="PRK14902.1"/>
    <property type="match status" value="1"/>
</dbReference>
<comment type="subcellular location">
    <subcellularLocation>
        <location evidence="2">Cytoplasm</location>
    </subcellularLocation>
</comment>
<dbReference type="SUPFAM" id="SSF48013">
    <property type="entry name" value="NusB-like"/>
    <property type="match status" value="1"/>
</dbReference>
<name>A0A9D2JXT6_9LACT</name>
<dbReference type="InterPro" id="IPR049560">
    <property type="entry name" value="MeTrfase_RsmB-F_NOP2_cat"/>
</dbReference>
<comment type="catalytic activity">
    <reaction evidence="13">
        <text>cytidine(967) in 16S rRNA + S-adenosyl-L-methionine = 5-methylcytidine(967) in 16S rRNA + S-adenosyl-L-homocysteine + H(+)</text>
        <dbReference type="Rhea" id="RHEA:42748"/>
        <dbReference type="Rhea" id="RHEA-COMP:10219"/>
        <dbReference type="Rhea" id="RHEA-COMP:10220"/>
        <dbReference type="ChEBI" id="CHEBI:15378"/>
        <dbReference type="ChEBI" id="CHEBI:57856"/>
        <dbReference type="ChEBI" id="CHEBI:59789"/>
        <dbReference type="ChEBI" id="CHEBI:74483"/>
        <dbReference type="ChEBI" id="CHEBI:82748"/>
        <dbReference type="EC" id="2.1.1.176"/>
    </reaction>
</comment>
<dbReference type="InterPro" id="IPR054728">
    <property type="entry name" value="RsmB-like_ferredoxin"/>
</dbReference>
<evidence type="ECO:0000313" key="16">
    <source>
        <dbReference type="EMBL" id="HIZ70553.1"/>
    </source>
</evidence>
<dbReference type="GO" id="GO:0006355">
    <property type="term" value="P:regulation of DNA-templated transcription"/>
    <property type="evidence" value="ECO:0007669"/>
    <property type="project" value="InterPro"/>
</dbReference>
<evidence type="ECO:0000256" key="3">
    <source>
        <dbReference type="ARBA" id="ARBA00007494"/>
    </source>
</evidence>
<dbReference type="Gene3D" id="3.30.70.1170">
    <property type="entry name" value="Sun protein, domain 3"/>
    <property type="match status" value="1"/>
</dbReference>
<dbReference type="Gene3D" id="1.10.940.10">
    <property type="entry name" value="NusB-like"/>
    <property type="match status" value="1"/>
</dbReference>